<evidence type="ECO:0000313" key="2">
    <source>
        <dbReference type="EMBL" id="TPG04307.1"/>
    </source>
</evidence>
<proteinExistence type="predicted"/>
<organism evidence="2 3">
    <name type="scientific">Rhodanobacter glycinis</name>
    <dbReference type="NCBI Taxonomy" id="582702"/>
    <lineage>
        <taxon>Bacteria</taxon>
        <taxon>Pseudomonadati</taxon>
        <taxon>Pseudomonadota</taxon>
        <taxon>Gammaproteobacteria</taxon>
        <taxon>Lysobacterales</taxon>
        <taxon>Rhodanobacteraceae</taxon>
        <taxon>Rhodanobacter</taxon>
    </lineage>
</organism>
<dbReference type="AlphaFoldDB" id="A0A502BTY0"/>
<dbReference type="RefSeq" id="WP_140656006.1">
    <property type="nucleotide sequence ID" value="NZ_RCZB01000008.1"/>
</dbReference>
<feature type="transmembrane region" description="Helical" evidence="1">
    <location>
        <begin position="136"/>
        <end position="155"/>
    </location>
</feature>
<keyword evidence="1" id="KW-0812">Transmembrane</keyword>
<reference evidence="2 3" key="1">
    <citation type="journal article" date="2019" name="Environ. Microbiol.">
        <title>Species interactions and distinct microbial communities in high Arctic permafrost affected cryosols are associated with the CH4 and CO2 gas fluxes.</title>
        <authorList>
            <person name="Altshuler I."/>
            <person name="Hamel J."/>
            <person name="Turney S."/>
            <person name="Magnuson E."/>
            <person name="Levesque R."/>
            <person name="Greer C."/>
            <person name="Whyte L.G."/>
        </authorList>
    </citation>
    <scope>NUCLEOTIDE SEQUENCE [LARGE SCALE GENOMIC DNA]</scope>
    <source>
        <strain evidence="2 3">S13Y</strain>
    </source>
</reference>
<evidence type="ECO:0000256" key="1">
    <source>
        <dbReference type="SAM" id="Phobius"/>
    </source>
</evidence>
<evidence type="ECO:0000313" key="3">
    <source>
        <dbReference type="Proteomes" id="UP000319486"/>
    </source>
</evidence>
<feature type="transmembrane region" description="Helical" evidence="1">
    <location>
        <begin position="102"/>
        <end position="124"/>
    </location>
</feature>
<gene>
    <name evidence="2" type="ORF">EAH88_18350</name>
</gene>
<feature type="transmembrane region" description="Helical" evidence="1">
    <location>
        <begin position="60"/>
        <end position="90"/>
    </location>
</feature>
<keyword evidence="1" id="KW-1133">Transmembrane helix</keyword>
<evidence type="ECO:0008006" key="4">
    <source>
        <dbReference type="Google" id="ProtNLM"/>
    </source>
</evidence>
<dbReference type="OrthoDB" id="6025097at2"/>
<name>A0A502BTY0_9GAMM</name>
<comment type="caution">
    <text evidence="2">The sequence shown here is derived from an EMBL/GenBank/DDBJ whole genome shotgun (WGS) entry which is preliminary data.</text>
</comment>
<dbReference type="Proteomes" id="UP000319486">
    <property type="component" value="Unassembled WGS sequence"/>
</dbReference>
<dbReference type="EMBL" id="RCZO01000014">
    <property type="protein sequence ID" value="TPG04307.1"/>
    <property type="molecule type" value="Genomic_DNA"/>
</dbReference>
<keyword evidence="3" id="KW-1185">Reference proteome</keyword>
<keyword evidence="1" id="KW-0472">Membrane</keyword>
<sequence>MFTALSSVIPRRRIALPWLLIGGYTVATLDMLVAITYWSGHGVPASRVLQVPATWLLGHTAYSGGMVTAMVGALVYGHLMWGVVALYRAIARRHPVFWRRPFVCGSLYGAAAYFVIFQIMAPLLTSTLPNFHNLPWQLICIATFMTLVGIPCALFSRMADDRPAQDVSREDCALPAQ</sequence>
<accession>A0A502BTY0</accession>
<feature type="transmembrane region" description="Helical" evidence="1">
    <location>
        <begin position="16"/>
        <end position="40"/>
    </location>
</feature>
<protein>
    <recommendedName>
        <fullName evidence="4">DUF1440 domain-containing protein</fullName>
    </recommendedName>
</protein>